<dbReference type="SUPFAM" id="SSF52777">
    <property type="entry name" value="CoA-dependent acyltransferases"/>
    <property type="match status" value="2"/>
</dbReference>
<dbReference type="STRING" id="410332.SAMN04488550_1522"/>
<dbReference type="GO" id="GO:0008610">
    <property type="term" value="P:lipid biosynthetic process"/>
    <property type="evidence" value="ECO:0007669"/>
    <property type="project" value="UniProtKB-ARBA"/>
</dbReference>
<proteinExistence type="predicted"/>
<dbReference type="InterPro" id="IPR023213">
    <property type="entry name" value="CAT-like_dom_sf"/>
</dbReference>
<dbReference type="eggNOG" id="COG1020">
    <property type="taxonomic scope" value="Bacteria"/>
</dbReference>
<accession>M3ULQ8</accession>
<reference evidence="2 3" key="1">
    <citation type="submission" date="2013-02" db="EMBL/GenBank/DDBJ databases">
        <title>Whole genome shotgun sequence of Gordonia malaquae NBRC 108250.</title>
        <authorList>
            <person name="Yoshida I."/>
            <person name="Hosoyama A."/>
            <person name="Tsuchikane K."/>
            <person name="Ando Y."/>
            <person name="Baba S."/>
            <person name="Ohji S."/>
            <person name="Hamada M."/>
            <person name="Tamura T."/>
            <person name="Yamazoe A."/>
            <person name="Yamazaki S."/>
            <person name="Fujita N."/>
        </authorList>
    </citation>
    <scope>NUCLEOTIDE SEQUENCE [LARGE SCALE GENOMIC DNA]</scope>
    <source>
        <strain evidence="2 3">NBRC 108250</strain>
    </source>
</reference>
<protein>
    <recommendedName>
        <fullName evidence="1">Condensation domain-containing protein</fullName>
    </recommendedName>
</protein>
<evidence type="ECO:0000313" key="3">
    <source>
        <dbReference type="Proteomes" id="UP000035009"/>
    </source>
</evidence>
<dbReference type="OrthoDB" id="9789603at2"/>
<name>M3ULQ8_GORML</name>
<dbReference type="Gene3D" id="3.30.559.30">
    <property type="entry name" value="Nonribosomal peptide synthetase, condensation domain"/>
    <property type="match status" value="1"/>
</dbReference>
<dbReference type="InterPro" id="IPR001242">
    <property type="entry name" value="Condensation_dom"/>
</dbReference>
<dbReference type="Pfam" id="PF00668">
    <property type="entry name" value="Condensation"/>
    <property type="match status" value="1"/>
</dbReference>
<feature type="domain" description="Condensation" evidence="1">
    <location>
        <begin position="70"/>
        <end position="373"/>
    </location>
</feature>
<dbReference type="Proteomes" id="UP000035009">
    <property type="component" value="Unassembled WGS sequence"/>
</dbReference>
<evidence type="ECO:0000313" key="2">
    <source>
        <dbReference type="EMBL" id="GAC80660.1"/>
    </source>
</evidence>
<evidence type="ECO:0000259" key="1">
    <source>
        <dbReference type="Pfam" id="PF00668"/>
    </source>
</evidence>
<organism evidence="2 3">
    <name type="scientific">Gordonia malaquae NBRC 108250</name>
    <dbReference type="NCBI Taxonomy" id="1223542"/>
    <lineage>
        <taxon>Bacteria</taxon>
        <taxon>Bacillati</taxon>
        <taxon>Actinomycetota</taxon>
        <taxon>Actinomycetes</taxon>
        <taxon>Mycobacteriales</taxon>
        <taxon>Gordoniaceae</taxon>
        <taxon>Gordonia</taxon>
    </lineage>
</organism>
<dbReference type="RefSeq" id="WP_008379813.1">
    <property type="nucleotide sequence ID" value="NZ_BAOP01000020.1"/>
</dbReference>
<dbReference type="EMBL" id="BAOP01000020">
    <property type="protein sequence ID" value="GAC80660.1"/>
    <property type="molecule type" value="Genomic_DNA"/>
</dbReference>
<dbReference type="Gene3D" id="3.30.559.10">
    <property type="entry name" value="Chloramphenicol acetyltransferase-like domain"/>
    <property type="match status" value="1"/>
</dbReference>
<dbReference type="GO" id="GO:0003824">
    <property type="term" value="F:catalytic activity"/>
    <property type="evidence" value="ECO:0007669"/>
    <property type="project" value="InterPro"/>
</dbReference>
<sequence length="462" mass="51235">MDFLQILDAPVEPGGLVEWIPTVEGGLGNWHRDDRQTSHNHEQHLRDAFEHRARTQREGGRESWLGLSINFDEPMSVPAIRAALIAWISRHEVLRTHVVLKRDGTERYSTPPETVRLKMTRIGWYTESTMLLEQVAGSFDRATAPLHWPAYRFATVARGDSFTLLFAADHSLVDGYSLVTAQYELTELYRAERDRRAAVLPETGSYIDFGDAERRAADNADSAHPAVRTWRTFVDHHGVPFFAPLRPTVGDSPDPFMVEHPAQASRTERLLDETSTRRFEAACAATGGNLVAGVLAALALAYHRAAPESEFSCVMPRHTRDDARWQHSLGWFVGLAPIAFPVDDGTDMAEATRLASDALRAGRHGATLPFLRVAELLGETPVPKFVVSFMDSRGTPTADAADAGGAQVLRSHSYAGDEMYVWVNRTPSGLRMHSRYPAEQPGRVVPFLDDFADLLASTADGR</sequence>
<keyword evidence="3" id="KW-1185">Reference proteome</keyword>
<gene>
    <name evidence="2" type="ORF">GM1_020_00240</name>
</gene>
<comment type="caution">
    <text evidence="2">The sequence shown here is derived from an EMBL/GenBank/DDBJ whole genome shotgun (WGS) entry which is preliminary data.</text>
</comment>
<dbReference type="AlphaFoldDB" id="M3ULQ8"/>